<dbReference type="Pfam" id="PF02518">
    <property type="entry name" value="HATPase_c"/>
    <property type="match status" value="1"/>
</dbReference>
<evidence type="ECO:0000256" key="7">
    <source>
        <dbReference type="ARBA" id="ARBA00022692"/>
    </source>
</evidence>
<dbReference type="GO" id="GO:0000156">
    <property type="term" value="F:phosphorelay response regulator activity"/>
    <property type="evidence" value="ECO:0007669"/>
    <property type="project" value="TreeGrafter"/>
</dbReference>
<feature type="region of interest" description="Disordered" evidence="15">
    <location>
        <begin position="531"/>
        <end position="556"/>
    </location>
</feature>
<dbReference type="PANTHER" id="PTHR42878">
    <property type="entry name" value="TWO-COMPONENT HISTIDINE KINASE"/>
    <property type="match status" value="1"/>
</dbReference>
<dbReference type="CDD" id="cd00075">
    <property type="entry name" value="HATPase"/>
    <property type="match status" value="1"/>
</dbReference>
<dbReference type="GO" id="GO:0005886">
    <property type="term" value="C:plasma membrane"/>
    <property type="evidence" value="ECO:0007669"/>
    <property type="project" value="UniProtKB-SubCell"/>
</dbReference>
<dbReference type="GO" id="GO:0005524">
    <property type="term" value="F:ATP binding"/>
    <property type="evidence" value="ECO:0007669"/>
    <property type="project" value="UniProtKB-KW"/>
</dbReference>
<keyword evidence="7" id="KW-0812">Transmembrane</keyword>
<dbReference type="InterPro" id="IPR003594">
    <property type="entry name" value="HATPase_dom"/>
</dbReference>
<dbReference type="InterPro" id="IPR005467">
    <property type="entry name" value="His_kinase_dom"/>
</dbReference>
<protein>
    <recommendedName>
        <fullName evidence="14">Sensor-like histidine kinase SenX3</fullName>
        <ecNumber evidence="3">2.7.13.3</ecNumber>
    </recommendedName>
</protein>
<dbReference type="InterPro" id="IPR004358">
    <property type="entry name" value="Sig_transdc_His_kin-like_C"/>
</dbReference>
<keyword evidence="11" id="KW-1133">Transmembrane helix</keyword>
<organism evidence="17 18">
    <name type="scientific">Brevibacterium casei</name>
    <dbReference type="NCBI Taxonomy" id="33889"/>
    <lineage>
        <taxon>Bacteria</taxon>
        <taxon>Bacillati</taxon>
        <taxon>Actinomycetota</taxon>
        <taxon>Actinomycetes</taxon>
        <taxon>Micrococcales</taxon>
        <taxon>Brevibacteriaceae</taxon>
        <taxon>Brevibacterium</taxon>
    </lineage>
</organism>
<keyword evidence="10" id="KW-0067">ATP-binding</keyword>
<dbReference type="Gene3D" id="3.30.565.10">
    <property type="entry name" value="Histidine kinase-like ATPase, C-terminal domain"/>
    <property type="match status" value="1"/>
</dbReference>
<feature type="compositionally biased region" description="Low complexity" evidence="15">
    <location>
        <begin position="266"/>
        <end position="284"/>
    </location>
</feature>
<evidence type="ECO:0000256" key="8">
    <source>
        <dbReference type="ARBA" id="ARBA00022741"/>
    </source>
</evidence>
<keyword evidence="5" id="KW-0597">Phosphoprotein</keyword>
<dbReference type="InterPro" id="IPR039506">
    <property type="entry name" value="SPOB_a"/>
</dbReference>
<dbReference type="GO" id="GO:0000155">
    <property type="term" value="F:phosphorelay sensor kinase activity"/>
    <property type="evidence" value="ECO:0007669"/>
    <property type="project" value="InterPro"/>
</dbReference>
<accession>A0A269ZGP2</accession>
<evidence type="ECO:0000256" key="1">
    <source>
        <dbReference type="ARBA" id="ARBA00000085"/>
    </source>
</evidence>
<evidence type="ECO:0000256" key="10">
    <source>
        <dbReference type="ARBA" id="ARBA00022840"/>
    </source>
</evidence>
<comment type="caution">
    <text evidence="17">The sequence shown here is derived from an EMBL/GenBank/DDBJ whole genome shotgun (WGS) entry which is preliminary data.</text>
</comment>
<dbReference type="PRINTS" id="PR00344">
    <property type="entry name" value="BCTRLSENSOR"/>
</dbReference>
<feature type="domain" description="Histidine kinase" evidence="16">
    <location>
        <begin position="459"/>
        <end position="603"/>
    </location>
</feature>
<dbReference type="SUPFAM" id="SSF103190">
    <property type="entry name" value="Sensory domain-like"/>
    <property type="match status" value="1"/>
</dbReference>
<dbReference type="SUPFAM" id="SSF55874">
    <property type="entry name" value="ATPase domain of HSP90 chaperone/DNA topoisomerase II/histidine kinase"/>
    <property type="match status" value="1"/>
</dbReference>
<feature type="compositionally biased region" description="Basic and acidic residues" evidence="15">
    <location>
        <begin position="544"/>
        <end position="554"/>
    </location>
</feature>
<dbReference type="GO" id="GO:0030295">
    <property type="term" value="F:protein kinase activator activity"/>
    <property type="evidence" value="ECO:0007669"/>
    <property type="project" value="TreeGrafter"/>
</dbReference>
<gene>
    <name evidence="17" type="ORF">B8X04_03480</name>
</gene>
<evidence type="ECO:0000313" key="18">
    <source>
        <dbReference type="Proteomes" id="UP000216867"/>
    </source>
</evidence>
<evidence type="ECO:0000256" key="12">
    <source>
        <dbReference type="ARBA" id="ARBA00023012"/>
    </source>
</evidence>
<comment type="subcellular location">
    <subcellularLocation>
        <location evidence="2">Cell membrane</location>
        <topology evidence="2">Multi-pass membrane protein</topology>
    </subcellularLocation>
</comment>
<evidence type="ECO:0000259" key="16">
    <source>
        <dbReference type="PROSITE" id="PS50109"/>
    </source>
</evidence>
<dbReference type="Pfam" id="PF17203">
    <property type="entry name" value="sCache_3_2"/>
    <property type="match status" value="1"/>
</dbReference>
<dbReference type="InterPro" id="IPR016120">
    <property type="entry name" value="Sig_transdc_His_kin_SpoOB"/>
</dbReference>
<keyword evidence="6" id="KW-0808">Transferase</keyword>
<evidence type="ECO:0000256" key="3">
    <source>
        <dbReference type="ARBA" id="ARBA00012438"/>
    </source>
</evidence>
<dbReference type="InterPro" id="IPR050351">
    <property type="entry name" value="BphY/WalK/GraS-like"/>
</dbReference>
<dbReference type="PROSITE" id="PS50109">
    <property type="entry name" value="HIS_KIN"/>
    <property type="match status" value="1"/>
</dbReference>
<evidence type="ECO:0000256" key="4">
    <source>
        <dbReference type="ARBA" id="ARBA00022475"/>
    </source>
</evidence>
<feature type="region of interest" description="Disordered" evidence="15">
    <location>
        <begin position="261"/>
        <end position="289"/>
    </location>
</feature>
<dbReference type="EC" id="2.7.13.3" evidence="3"/>
<dbReference type="InterPro" id="IPR036890">
    <property type="entry name" value="HATPase_C_sf"/>
</dbReference>
<keyword evidence="8" id="KW-0547">Nucleotide-binding</keyword>
<dbReference type="InterPro" id="IPR006311">
    <property type="entry name" value="TAT_signal"/>
</dbReference>
<dbReference type="PANTHER" id="PTHR42878:SF7">
    <property type="entry name" value="SENSOR HISTIDINE KINASE GLRK"/>
    <property type="match status" value="1"/>
</dbReference>
<feature type="region of interest" description="Disordered" evidence="15">
    <location>
        <begin position="603"/>
        <end position="627"/>
    </location>
</feature>
<dbReference type="Gene3D" id="1.10.287.130">
    <property type="match status" value="1"/>
</dbReference>
<feature type="compositionally biased region" description="Basic and acidic residues" evidence="15">
    <location>
        <begin position="609"/>
        <end position="627"/>
    </location>
</feature>
<dbReference type="InterPro" id="IPR029151">
    <property type="entry name" value="Sensor-like_sf"/>
</dbReference>
<dbReference type="InterPro" id="IPR033463">
    <property type="entry name" value="sCache_3"/>
</dbReference>
<evidence type="ECO:0000256" key="6">
    <source>
        <dbReference type="ARBA" id="ARBA00022679"/>
    </source>
</evidence>
<evidence type="ECO:0000256" key="9">
    <source>
        <dbReference type="ARBA" id="ARBA00022777"/>
    </source>
</evidence>
<keyword evidence="9 17" id="KW-0418">Kinase</keyword>
<evidence type="ECO:0000313" key="17">
    <source>
        <dbReference type="EMBL" id="PAK96972.1"/>
    </source>
</evidence>
<dbReference type="SUPFAM" id="SSF55890">
    <property type="entry name" value="Sporulation response regulatory protein Spo0B"/>
    <property type="match status" value="1"/>
</dbReference>
<dbReference type="Pfam" id="PF14689">
    <property type="entry name" value="SPOB_a"/>
    <property type="match status" value="1"/>
</dbReference>
<keyword evidence="13" id="KW-0472">Membrane</keyword>
<dbReference type="Proteomes" id="UP000216867">
    <property type="component" value="Unassembled WGS sequence"/>
</dbReference>
<evidence type="ECO:0000256" key="11">
    <source>
        <dbReference type="ARBA" id="ARBA00022989"/>
    </source>
</evidence>
<dbReference type="PROSITE" id="PS51318">
    <property type="entry name" value="TAT"/>
    <property type="match status" value="1"/>
</dbReference>
<dbReference type="GeneID" id="99774186"/>
<keyword evidence="4" id="KW-1003">Cell membrane</keyword>
<sequence>MSRSSRAFSRRVLVSQLAVIVATLALVTGVFAWMAARAVTDVSETEALATARALASAPEVREGSTRASEARDPMPAKEITDSLRAITRELRDRSGIQFAVITDDRGIRLTHPNPDLIGKPVSTSPDEALAGRESVTQEVGTLGSTVRAKVPIYSSTGDGTVVGEVSVGIHTSVLNADLRREFAALGSVSVLALGIGVLASITLGRRLRRETLGVGPEELAEMARDQGAVLRGLDDGVLGFDSDGELTLSNAAARDLLAEAADDTGTDSSDTDSPGDAAAPPQDGADVREDIVDSREGVVDDLPVSIRTMMADAPEHGALRRRITVGDKILLATAVRVRRDGVSVGGVVTLRDETTMLTMARQLESVTAMADALRAQRHEFANRLHTVLGLVDTGATDEASSYLESILGTGPLAAPVEGLDPITDPYLRAVLEAKGTTAAEAGVTLRVAPDSLVIGRVTDPEDVTLVLGNLIDNAVRAVVRRRTSGEEAAARPPVSDLVEVELLGADGELHGLVTDTGSGIDPADAERIFDEGVSGDAQTTGAGERADGGDRSDDGAGPIHGLGLGLALCRRVANRHDGRVWLVDGHDPHLGGASFGMRLPGVLIEDDEKPPRTDDTTVPRADETEKE</sequence>
<dbReference type="EMBL" id="NCWY01000002">
    <property type="protein sequence ID" value="PAK96972.1"/>
    <property type="molecule type" value="Genomic_DNA"/>
</dbReference>
<dbReference type="Gene3D" id="3.30.450.20">
    <property type="entry name" value="PAS domain"/>
    <property type="match status" value="2"/>
</dbReference>
<proteinExistence type="predicted"/>
<name>A0A269ZGP2_9MICO</name>
<keyword evidence="12" id="KW-0902">Two-component regulatory system</keyword>
<evidence type="ECO:0000256" key="5">
    <source>
        <dbReference type="ARBA" id="ARBA00022553"/>
    </source>
</evidence>
<dbReference type="RefSeq" id="WP_095375471.1">
    <property type="nucleotide sequence ID" value="NZ_CP065629.1"/>
</dbReference>
<comment type="catalytic activity">
    <reaction evidence="1">
        <text>ATP + protein L-histidine = ADP + protein N-phospho-L-histidine.</text>
        <dbReference type="EC" id="2.7.13.3"/>
    </reaction>
</comment>
<dbReference type="SMART" id="SM00387">
    <property type="entry name" value="HATPase_c"/>
    <property type="match status" value="1"/>
</dbReference>
<dbReference type="AlphaFoldDB" id="A0A269ZGP2"/>
<evidence type="ECO:0000256" key="14">
    <source>
        <dbReference type="ARBA" id="ARBA00039401"/>
    </source>
</evidence>
<reference evidence="17 18" key="1">
    <citation type="submission" date="2017-04" db="EMBL/GenBank/DDBJ databases">
        <title>Kefir bacterial isolates.</title>
        <authorList>
            <person name="Kim Y."/>
            <person name="Blasche S."/>
            <person name="Patil K.R."/>
        </authorList>
    </citation>
    <scope>NUCLEOTIDE SEQUENCE [LARGE SCALE GENOMIC DNA]</scope>
    <source>
        <strain evidence="17 18">OG2</strain>
    </source>
</reference>
<dbReference type="GO" id="GO:0007234">
    <property type="term" value="P:osmosensory signaling via phosphorelay pathway"/>
    <property type="evidence" value="ECO:0007669"/>
    <property type="project" value="TreeGrafter"/>
</dbReference>
<evidence type="ECO:0000256" key="15">
    <source>
        <dbReference type="SAM" id="MobiDB-lite"/>
    </source>
</evidence>
<evidence type="ECO:0000256" key="2">
    <source>
        <dbReference type="ARBA" id="ARBA00004651"/>
    </source>
</evidence>
<evidence type="ECO:0000256" key="13">
    <source>
        <dbReference type="ARBA" id="ARBA00023136"/>
    </source>
</evidence>